<dbReference type="AlphaFoldDB" id="A0A1H2EN57"/>
<organism evidence="2 3">
    <name type="scientific">Geopseudomonas guangdongensis</name>
    <dbReference type="NCBI Taxonomy" id="1245526"/>
    <lineage>
        <taxon>Bacteria</taxon>
        <taxon>Pseudomonadati</taxon>
        <taxon>Pseudomonadota</taxon>
        <taxon>Gammaproteobacteria</taxon>
        <taxon>Pseudomonadales</taxon>
        <taxon>Pseudomonadaceae</taxon>
        <taxon>Geopseudomonas</taxon>
    </lineage>
</organism>
<feature type="region of interest" description="Disordered" evidence="1">
    <location>
        <begin position="1"/>
        <end position="61"/>
    </location>
</feature>
<protein>
    <submittedName>
        <fullName evidence="2">Uncharacterized protein</fullName>
    </submittedName>
</protein>
<accession>A0A1H2EN57</accession>
<dbReference type="STRING" id="1245526.SAMN05216580_0726"/>
<feature type="compositionally biased region" description="Polar residues" evidence="1">
    <location>
        <begin position="1"/>
        <end position="12"/>
    </location>
</feature>
<reference evidence="3" key="1">
    <citation type="submission" date="2016-10" db="EMBL/GenBank/DDBJ databases">
        <authorList>
            <person name="Varghese N."/>
            <person name="Submissions S."/>
        </authorList>
    </citation>
    <scope>NUCLEOTIDE SEQUENCE [LARGE SCALE GENOMIC DNA]</scope>
    <source>
        <strain evidence="3">CCTCC 2012022</strain>
    </source>
</reference>
<name>A0A1H2EN57_9GAMM</name>
<keyword evidence="3" id="KW-1185">Reference proteome</keyword>
<evidence type="ECO:0000256" key="1">
    <source>
        <dbReference type="SAM" id="MobiDB-lite"/>
    </source>
</evidence>
<gene>
    <name evidence="2" type="ORF">SAMN05216580_0726</name>
</gene>
<evidence type="ECO:0000313" key="3">
    <source>
        <dbReference type="Proteomes" id="UP000243063"/>
    </source>
</evidence>
<evidence type="ECO:0000313" key="2">
    <source>
        <dbReference type="EMBL" id="SDT96545.1"/>
    </source>
</evidence>
<sequence length="196" mass="21153">MFEFSSAASQPDNGLGASDQAAGLRRWAEQQGLASPAETPPPAAPEVVVEASVEPSPSHAAQPRQTLMVVGLPDASAQQSARAWQTLQRWHANGHRWLGDPQLWRIVALDVDSPHFGVLAAQQSRWALWVDSDLDSFRRAYLTLRRLAEADGPQRLLVLHPGIASHRGLLGNLQQAAAGFLGIELLLLAEQPGVAE</sequence>
<dbReference type="RefSeq" id="WP_090212182.1">
    <property type="nucleotide sequence ID" value="NZ_LT629780.1"/>
</dbReference>
<dbReference type="EMBL" id="LT629780">
    <property type="protein sequence ID" value="SDT96545.1"/>
    <property type="molecule type" value="Genomic_DNA"/>
</dbReference>
<dbReference type="OrthoDB" id="6236672at2"/>
<dbReference type="Proteomes" id="UP000243063">
    <property type="component" value="Chromosome I"/>
</dbReference>
<proteinExistence type="predicted"/>
<feature type="compositionally biased region" description="Low complexity" evidence="1">
    <location>
        <begin position="45"/>
        <end position="58"/>
    </location>
</feature>